<protein>
    <recommendedName>
        <fullName evidence="4">Small ribosomal subunit protein uS15</fullName>
    </recommendedName>
</protein>
<dbReference type="CDD" id="cd00353">
    <property type="entry name" value="Ribosomal_S15p_S13e"/>
    <property type="match status" value="1"/>
</dbReference>
<dbReference type="GO" id="GO:0019843">
    <property type="term" value="F:rRNA binding"/>
    <property type="evidence" value="ECO:0007669"/>
    <property type="project" value="UniProtKB-UniRule"/>
</dbReference>
<organism evidence="7 8">
    <name type="scientific">bacterium (Candidatus Gribaldobacteria) CG02_land_8_20_14_3_00_41_15</name>
    <dbReference type="NCBI Taxonomy" id="2014270"/>
    <lineage>
        <taxon>Bacteria</taxon>
        <taxon>Candidatus Gribaldobacteria</taxon>
    </lineage>
</organism>
<dbReference type="InterPro" id="IPR005290">
    <property type="entry name" value="Ribosomal_uS15_bac-type"/>
</dbReference>
<keyword evidence="4 6" id="KW-0694">RNA-binding</keyword>
<dbReference type="GO" id="GO:0006412">
    <property type="term" value="P:translation"/>
    <property type="evidence" value="ECO:0007669"/>
    <property type="project" value="UniProtKB-UniRule"/>
</dbReference>
<dbReference type="Proteomes" id="UP000229030">
    <property type="component" value="Unassembled WGS sequence"/>
</dbReference>
<dbReference type="GO" id="GO:0022627">
    <property type="term" value="C:cytosolic small ribosomal subunit"/>
    <property type="evidence" value="ECO:0007669"/>
    <property type="project" value="TreeGrafter"/>
</dbReference>
<reference evidence="8" key="1">
    <citation type="submission" date="2017-09" db="EMBL/GenBank/DDBJ databases">
        <title>Depth-based differentiation of microbial function through sediment-hosted aquifers and enrichment of novel symbionts in the deep terrestrial subsurface.</title>
        <authorList>
            <person name="Probst A.J."/>
            <person name="Ladd B."/>
            <person name="Jarett J.K."/>
            <person name="Geller-Mcgrath D.E."/>
            <person name="Sieber C.M.K."/>
            <person name="Emerson J.B."/>
            <person name="Anantharaman K."/>
            <person name="Thomas B.C."/>
            <person name="Malmstrom R."/>
            <person name="Stieglmeier M."/>
            <person name="Klingl A."/>
            <person name="Woyke T."/>
            <person name="Ryan C.M."/>
            <person name="Banfield J.F."/>
        </authorList>
    </citation>
    <scope>NUCLEOTIDE SEQUENCE [LARGE SCALE GENOMIC DNA]</scope>
</reference>
<dbReference type="AlphaFoldDB" id="A0A2M7DDM3"/>
<accession>A0A2M7DDM3</accession>
<name>A0A2M7DDM3_9BACT</name>
<evidence type="ECO:0000256" key="1">
    <source>
        <dbReference type="ARBA" id="ARBA00022980"/>
    </source>
</evidence>
<dbReference type="Gene3D" id="6.10.250.3130">
    <property type="match status" value="1"/>
</dbReference>
<gene>
    <name evidence="4" type="primary">rpsO</name>
    <name evidence="7" type="ORF">COS21_02560</name>
</gene>
<evidence type="ECO:0000256" key="6">
    <source>
        <dbReference type="RuleBase" id="RU004524"/>
    </source>
</evidence>
<evidence type="ECO:0000256" key="3">
    <source>
        <dbReference type="ARBA" id="ARBA00064542"/>
    </source>
</evidence>
<evidence type="ECO:0000256" key="5">
    <source>
        <dbReference type="RuleBase" id="RU003919"/>
    </source>
</evidence>
<sequence>MSLTKEKKEKIVSEVKLHKGDTGSAEAQIALLSEEIKELLGHLKKHPKDLHSKHGLLKMVIKRKKLLKYLEKEDKKRYSAIVKKVGLKENK</sequence>
<comment type="similarity">
    <text evidence="4 5">Belongs to the universal ribosomal protein uS15 family.</text>
</comment>
<dbReference type="InterPro" id="IPR000589">
    <property type="entry name" value="Ribosomal_uS15"/>
</dbReference>
<dbReference type="EMBL" id="PETV01000070">
    <property type="protein sequence ID" value="PIV46951.1"/>
    <property type="molecule type" value="Genomic_DNA"/>
</dbReference>
<keyword evidence="4 6" id="KW-0699">rRNA-binding</keyword>
<evidence type="ECO:0000313" key="7">
    <source>
        <dbReference type="EMBL" id="PIV46951.1"/>
    </source>
</evidence>
<dbReference type="Gene3D" id="1.10.287.10">
    <property type="entry name" value="S15/NS1, RNA-binding"/>
    <property type="match status" value="1"/>
</dbReference>
<comment type="caution">
    <text evidence="7">The sequence shown here is derived from an EMBL/GenBank/DDBJ whole genome shotgun (WGS) entry which is preliminary data.</text>
</comment>
<dbReference type="FunFam" id="1.10.287.10:FF:000002">
    <property type="entry name" value="30S ribosomal protein S15"/>
    <property type="match status" value="1"/>
</dbReference>
<comment type="subunit">
    <text evidence="3 4">Part of the 30S ribosomal subunit. Forms a bridge to the 50S subunit in the 70S ribosome, contacting the 23S rRNA.</text>
</comment>
<dbReference type="PANTHER" id="PTHR23321:SF26">
    <property type="entry name" value="SMALL RIBOSOMAL SUBUNIT PROTEIN US15M"/>
    <property type="match status" value="1"/>
</dbReference>
<comment type="function">
    <text evidence="4 6">One of the primary rRNA binding proteins, it binds directly to 16S rRNA where it helps nucleate assembly of the platform of the 30S subunit by binding and bridging several RNA helices of the 16S rRNA.</text>
</comment>
<evidence type="ECO:0000313" key="8">
    <source>
        <dbReference type="Proteomes" id="UP000229030"/>
    </source>
</evidence>
<keyword evidence="2 4" id="KW-0687">Ribonucleoprotein</keyword>
<proteinExistence type="inferred from homology"/>
<evidence type="ECO:0000256" key="4">
    <source>
        <dbReference type="HAMAP-Rule" id="MF_01343"/>
    </source>
</evidence>
<dbReference type="PROSITE" id="PS00362">
    <property type="entry name" value="RIBOSOMAL_S15"/>
    <property type="match status" value="1"/>
</dbReference>
<evidence type="ECO:0000256" key="2">
    <source>
        <dbReference type="ARBA" id="ARBA00023274"/>
    </source>
</evidence>
<dbReference type="GO" id="GO:0003735">
    <property type="term" value="F:structural constituent of ribosome"/>
    <property type="evidence" value="ECO:0007669"/>
    <property type="project" value="InterPro"/>
</dbReference>
<comment type="function">
    <text evidence="4">Forms an intersubunit bridge (bridge B4) with the 23S rRNA of the 50S subunit in the ribosome.</text>
</comment>
<dbReference type="PANTHER" id="PTHR23321">
    <property type="entry name" value="RIBOSOMAL PROTEIN S15, BACTERIAL AND ORGANELLAR"/>
    <property type="match status" value="1"/>
</dbReference>
<dbReference type="HAMAP" id="MF_01343_B">
    <property type="entry name" value="Ribosomal_uS15_B"/>
    <property type="match status" value="1"/>
</dbReference>
<dbReference type="SMART" id="SM01387">
    <property type="entry name" value="Ribosomal_S15"/>
    <property type="match status" value="1"/>
</dbReference>
<dbReference type="SUPFAM" id="SSF47060">
    <property type="entry name" value="S15/NS1 RNA-binding domain"/>
    <property type="match status" value="1"/>
</dbReference>
<dbReference type="Pfam" id="PF00312">
    <property type="entry name" value="Ribosomal_S15"/>
    <property type="match status" value="1"/>
</dbReference>
<dbReference type="NCBIfam" id="TIGR00952">
    <property type="entry name" value="S15_bact"/>
    <property type="match status" value="1"/>
</dbReference>
<dbReference type="InterPro" id="IPR009068">
    <property type="entry name" value="uS15_NS1_RNA-bd_sf"/>
</dbReference>
<keyword evidence="1 4" id="KW-0689">Ribosomal protein</keyword>